<dbReference type="InterPro" id="IPR037796">
    <property type="entry name" value="TAF6"/>
</dbReference>
<dbReference type="eggNOG" id="KOG2549">
    <property type="taxonomic scope" value="Eukaryota"/>
</dbReference>
<dbReference type="KEGG" id="tad:TRIADDRAFT_23396"/>
<dbReference type="AlphaFoldDB" id="B3RTY3"/>
<dbReference type="OMA" id="PIEDDCY"/>
<dbReference type="Gene3D" id="1.10.20.10">
    <property type="entry name" value="Histone, subunit A"/>
    <property type="match status" value="1"/>
</dbReference>
<evidence type="ECO:0000256" key="3">
    <source>
        <dbReference type="ARBA" id="ARBA00023015"/>
    </source>
</evidence>
<dbReference type="GO" id="GO:0000124">
    <property type="term" value="C:SAGA complex"/>
    <property type="evidence" value="ECO:0007669"/>
    <property type="project" value="InterPro"/>
</dbReference>
<dbReference type="RefSeq" id="XP_002112248.1">
    <property type="nucleotide sequence ID" value="XM_002112212.1"/>
</dbReference>
<dbReference type="GO" id="GO:0046695">
    <property type="term" value="C:SLIK (SAGA-like) complex"/>
    <property type="evidence" value="ECO:0007669"/>
    <property type="project" value="InterPro"/>
</dbReference>
<evidence type="ECO:0000256" key="2">
    <source>
        <dbReference type="ARBA" id="ARBA00007688"/>
    </source>
</evidence>
<dbReference type="OrthoDB" id="361039at2759"/>
<dbReference type="PANTHER" id="PTHR10221">
    <property type="entry name" value="TRANSCRIPTION INITIATION FACTOR TFIID SUBUNIT 6"/>
    <property type="match status" value="1"/>
</dbReference>
<dbReference type="CTD" id="6752953"/>
<evidence type="ECO:0000256" key="1">
    <source>
        <dbReference type="ARBA" id="ARBA00004123"/>
    </source>
</evidence>
<dbReference type="Proteomes" id="UP000009022">
    <property type="component" value="Unassembled WGS sequence"/>
</dbReference>
<dbReference type="GO" id="GO:0046982">
    <property type="term" value="F:protein heterodimerization activity"/>
    <property type="evidence" value="ECO:0007669"/>
    <property type="project" value="InterPro"/>
</dbReference>
<dbReference type="GeneID" id="6752953"/>
<reference evidence="8 9" key="1">
    <citation type="journal article" date="2008" name="Nature">
        <title>The Trichoplax genome and the nature of placozoans.</title>
        <authorList>
            <person name="Srivastava M."/>
            <person name="Begovic E."/>
            <person name="Chapman J."/>
            <person name="Putnam N.H."/>
            <person name="Hellsten U."/>
            <person name="Kawashima T."/>
            <person name="Kuo A."/>
            <person name="Mitros T."/>
            <person name="Salamov A."/>
            <person name="Carpenter M.L."/>
            <person name="Signorovitch A.Y."/>
            <person name="Moreno M.A."/>
            <person name="Kamm K."/>
            <person name="Grimwood J."/>
            <person name="Schmutz J."/>
            <person name="Shapiro H."/>
            <person name="Grigoriev I.V."/>
            <person name="Buss L.W."/>
            <person name="Schierwater B."/>
            <person name="Dellaporta S.L."/>
            <person name="Rokhsar D.S."/>
        </authorList>
    </citation>
    <scope>NUCLEOTIDE SEQUENCE [LARGE SCALE GENOMIC DNA]</scope>
    <source>
        <strain evidence="8 9">Grell-BS-1999</strain>
    </source>
</reference>
<dbReference type="PhylomeDB" id="B3RTY3"/>
<dbReference type="GO" id="GO:0016251">
    <property type="term" value="F:RNA polymerase II general transcription initiation factor activity"/>
    <property type="evidence" value="ECO:0007669"/>
    <property type="project" value="InterPro"/>
</dbReference>
<dbReference type="InterPro" id="IPR009072">
    <property type="entry name" value="Histone-fold"/>
</dbReference>
<comment type="similarity">
    <text evidence="2">Belongs to the TAF6 family.</text>
</comment>
<evidence type="ECO:0000256" key="6">
    <source>
        <dbReference type="ARBA" id="ARBA00040091"/>
    </source>
</evidence>
<dbReference type="CDD" id="cd22931">
    <property type="entry name" value="HFD_TAF6"/>
    <property type="match status" value="1"/>
</dbReference>
<dbReference type="SMART" id="SM00803">
    <property type="entry name" value="TAF"/>
    <property type="match status" value="1"/>
</dbReference>
<evidence type="ECO:0000256" key="5">
    <source>
        <dbReference type="ARBA" id="ARBA00023242"/>
    </source>
</evidence>
<evidence type="ECO:0000313" key="9">
    <source>
        <dbReference type="Proteomes" id="UP000009022"/>
    </source>
</evidence>
<name>B3RTY3_TRIAD</name>
<dbReference type="HOGENOM" id="CLU_147534_0_0_1"/>
<dbReference type="EMBL" id="DS985244">
    <property type="protein sequence ID" value="EDV26215.1"/>
    <property type="molecule type" value="Genomic_DNA"/>
</dbReference>
<keyword evidence="5" id="KW-0539">Nucleus</keyword>
<dbReference type="InterPro" id="IPR004823">
    <property type="entry name" value="TAF_TATA-bd_Histone-like_dom"/>
</dbReference>
<protein>
    <recommendedName>
        <fullName evidence="6">Transcription initiation factor TFIID subunit 6</fullName>
    </recommendedName>
</protein>
<dbReference type="FunFam" id="1.10.20.10:FF:000030">
    <property type="entry name" value="Transcription initiation factor TFIID subunit 6"/>
    <property type="match status" value="1"/>
</dbReference>
<dbReference type="GO" id="GO:0006367">
    <property type="term" value="P:transcription initiation at RNA polymerase II promoter"/>
    <property type="evidence" value="ECO:0007669"/>
    <property type="project" value="InterPro"/>
</dbReference>
<feature type="domain" description="TATA box binding protein associated factor (TAF) histone-like fold" evidence="7">
    <location>
        <begin position="6"/>
        <end position="72"/>
    </location>
</feature>
<proteinExistence type="inferred from homology"/>
<evidence type="ECO:0000259" key="7">
    <source>
        <dbReference type="SMART" id="SM00803"/>
    </source>
</evidence>
<evidence type="ECO:0000313" key="8">
    <source>
        <dbReference type="EMBL" id="EDV26215.1"/>
    </source>
</evidence>
<dbReference type="Pfam" id="PF02969">
    <property type="entry name" value="TAF"/>
    <property type="match status" value="1"/>
</dbReference>
<dbReference type="InParanoid" id="B3RTY3"/>
<keyword evidence="3" id="KW-0805">Transcription regulation</keyword>
<comment type="subcellular location">
    <subcellularLocation>
        <location evidence="1">Nucleus</location>
    </subcellularLocation>
</comment>
<dbReference type="SUPFAM" id="SSF47113">
    <property type="entry name" value="Histone-fold"/>
    <property type="match status" value="1"/>
</dbReference>
<dbReference type="GO" id="GO:0005669">
    <property type="term" value="C:transcription factor TFIID complex"/>
    <property type="evidence" value="ECO:0007669"/>
    <property type="project" value="InterPro"/>
</dbReference>
<gene>
    <name evidence="8" type="ORF">TRIADDRAFT_23396</name>
</gene>
<organism evidence="8 9">
    <name type="scientific">Trichoplax adhaerens</name>
    <name type="common">Trichoplax reptans</name>
    <dbReference type="NCBI Taxonomy" id="10228"/>
    <lineage>
        <taxon>Eukaryota</taxon>
        <taxon>Metazoa</taxon>
        <taxon>Placozoa</taxon>
        <taxon>Uniplacotomia</taxon>
        <taxon>Trichoplacea</taxon>
        <taxon>Trichoplacidae</taxon>
        <taxon>Trichoplax</taxon>
    </lineage>
</organism>
<dbReference type="STRING" id="10228.B3RTY3"/>
<evidence type="ECO:0000256" key="4">
    <source>
        <dbReference type="ARBA" id="ARBA00023163"/>
    </source>
</evidence>
<dbReference type="PANTHER" id="PTHR10221:SF9">
    <property type="entry name" value="TRANSCRIPTION INITIATION FACTOR TFIID SUBUNIT 6"/>
    <property type="match status" value="1"/>
</dbReference>
<accession>B3RTY3</accession>
<keyword evidence="9" id="KW-1185">Reference proteome</keyword>
<sequence length="154" mass="17670">MSEINSSFSKQSVQAIAESCGVMPIEDDCYQVIADEVSANLKAIIQDSMKFMRHSRRSKLTPDDIDLALKLRNREPLYGFTSRDFVPFRYASGQGRRLHFQPDEELNLTEFLESLQVPQVPIDSYVRSHWLSVEGTQPLIQENPDPGNDKYFKL</sequence>
<keyword evidence="4" id="KW-0804">Transcription</keyword>